<evidence type="ECO:0000313" key="1">
    <source>
        <dbReference type="EMBL" id="RUP23426.1"/>
    </source>
</evidence>
<keyword evidence="2" id="KW-1185">Reference proteome</keyword>
<proteinExistence type="predicted"/>
<accession>A0A433BAW2</accession>
<evidence type="ECO:0000313" key="2">
    <source>
        <dbReference type="Proteomes" id="UP000268093"/>
    </source>
</evidence>
<sequence>METLGNSQGEAESRGSGGHGGFVCRVFLADGSSLVKYPLHNPTSPQSALSSHFLSSPFKVDSHRTIFSHPAFGATTQLLAISVPELKGKGDTYLEDVSASPRTEQARDPKVVERLRSRGFAIGLRLRLRTLQGGHQVSVLRNPAWLRLPADEARVVIYTGDLRIHGDVPKRCQPKQHLGPIQDDAICADGIANIFKARKSLHLIHKHRRAQGGHSLPIASHVQHRAPQAPCQ</sequence>
<dbReference type="AlphaFoldDB" id="A0A433BAW2"/>
<dbReference type="EMBL" id="RBNI01014123">
    <property type="protein sequence ID" value="RUP23426.1"/>
    <property type="molecule type" value="Genomic_DNA"/>
</dbReference>
<protein>
    <submittedName>
        <fullName evidence="1">Uncharacterized protein</fullName>
    </submittedName>
</protein>
<organism evidence="1 2">
    <name type="scientific">Jimgerdemannia flammicorona</name>
    <dbReference type="NCBI Taxonomy" id="994334"/>
    <lineage>
        <taxon>Eukaryota</taxon>
        <taxon>Fungi</taxon>
        <taxon>Fungi incertae sedis</taxon>
        <taxon>Mucoromycota</taxon>
        <taxon>Mucoromycotina</taxon>
        <taxon>Endogonomycetes</taxon>
        <taxon>Endogonales</taxon>
        <taxon>Endogonaceae</taxon>
        <taxon>Jimgerdemannia</taxon>
    </lineage>
</organism>
<reference evidence="1 2" key="1">
    <citation type="journal article" date="2018" name="New Phytol.">
        <title>Phylogenomics of Endogonaceae and evolution of mycorrhizas within Mucoromycota.</title>
        <authorList>
            <person name="Chang Y."/>
            <person name="Desiro A."/>
            <person name="Na H."/>
            <person name="Sandor L."/>
            <person name="Lipzen A."/>
            <person name="Clum A."/>
            <person name="Barry K."/>
            <person name="Grigoriev I.V."/>
            <person name="Martin F.M."/>
            <person name="Stajich J.E."/>
            <person name="Smith M.E."/>
            <person name="Bonito G."/>
            <person name="Spatafora J.W."/>
        </authorList>
    </citation>
    <scope>NUCLEOTIDE SEQUENCE [LARGE SCALE GENOMIC DNA]</scope>
    <source>
        <strain evidence="1 2">GMNB39</strain>
    </source>
</reference>
<gene>
    <name evidence="1" type="ORF">BC936DRAFT_139001</name>
</gene>
<comment type="caution">
    <text evidence="1">The sequence shown here is derived from an EMBL/GenBank/DDBJ whole genome shotgun (WGS) entry which is preliminary data.</text>
</comment>
<name>A0A433BAW2_9FUNG</name>
<dbReference type="Proteomes" id="UP000268093">
    <property type="component" value="Unassembled WGS sequence"/>
</dbReference>